<keyword evidence="2" id="KW-1185">Reference proteome</keyword>
<sequence>MNESVVSREKQELFLKDLRGQTSESHDNLEENKYSKVILDPVVKMSDYQLYIAKLYGVTKACENDIYPAISSVLTDIGQRFKSQLIEDDLRKTGFSKEQVANLPVFKFNPSSTADALGTMYVLEGSTLGGKILYKHINQVLRLNEETGASYFYGYGQQTGLLWKTFISTLANYAVEENCEQQIISSAISTFNAIGHWLNETEIN</sequence>
<dbReference type="EMBL" id="JACYGY010000001">
    <property type="protein sequence ID" value="MBE9461268.1"/>
    <property type="molecule type" value="Genomic_DNA"/>
</dbReference>
<dbReference type="Gene3D" id="1.20.910.10">
    <property type="entry name" value="Heme oxygenase-like"/>
    <property type="match status" value="1"/>
</dbReference>
<proteinExistence type="predicted"/>
<dbReference type="InterPro" id="IPR016084">
    <property type="entry name" value="Haem_Oase-like_multi-hlx"/>
</dbReference>
<dbReference type="CDD" id="cd19166">
    <property type="entry name" value="HemeO-bac"/>
    <property type="match status" value="1"/>
</dbReference>
<dbReference type="SUPFAM" id="SSF48613">
    <property type="entry name" value="Heme oxygenase-like"/>
    <property type="match status" value="1"/>
</dbReference>
<dbReference type="RefSeq" id="WP_194119545.1">
    <property type="nucleotide sequence ID" value="NZ_JACYGY010000001.1"/>
</dbReference>
<evidence type="ECO:0000313" key="2">
    <source>
        <dbReference type="Proteomes" id="UP000634134"/>
    </source>
</evidence>
<dbReference type="Pfam" id="PF01126">
    <property type="entry name" value="Heme_oxygenase"/>
    <property type="match status" value="1"/>
</dbReference>
<gene>
    <name evidence="1" type="ORF">IEE83_05165</name>
</gene>
<evidence type="ECO:0000313" key="1">
    <source>
        <dbReference type="EMBL" id="MBE9461268.1"/>
    </source>
</evidence>
<organism evidence="1 2">
    <name type="scientific">Dyadobacter subterraneus</name>
    <dbReference type="NCBI Taxonomy" id="2773304"/>
    <lineage>
        <taxon>Bacteria</taxon>
        <taxon>Pseudomonadati</taxon>
        <taxon>Bacteroidota</taxon>
        <taxon>Cytophagia</taxon>
        <taxon>Cytophagales</taxon>
        <taxon>Spirosomataceae</taxon>
        <taxon>Dyadobacter</taxon>
    </lineage>
</organism>
<protein>
    <submittedName>
        <fullName evidence="1">Biliverdin-producing heme oxygenase</fullName>
    </submittedName>
</protein>
<dbReference type="Proteomes" id="UP000634134">
    <property type="component" value="Unassembled WGS sequence"/>
</dbReference>
<accession>A0ABR9W769</accession>
<reference evidence="2" key="1">
    <citation type="submission" date="2023-07" db="EMBL/GenBank/DDBJ databases">
        <title>Dyadobacter sp. nov 'subterranea' isolated from contaminted grondwater.</title>
        <authorList>
            <person name="Szabo I."/>
            <person name="Al-Omari J."/>
            <person name="Szerdahelyi S.G."/>
            <person name="Rado J."/>
        </authorList>
    </citation>
    <scope>NUCLEOTIDE SEQUENCE [LARGE SCALE GENOMIC DNA]</scope>
    <source>
        <strain evidence="2">UP-52</strain>
    </source>
</reference>
<comment type="caution">
    <text evidence="1">The sequence shown here is derived from an EMBL/GenBank/DDBJ whole genome shotgun (WGS) entry which is preliminary data.</text>
</comment>
<dbReference type="InterPro" id="IPR016053">
    <property type="entry name" value="Haem_Oase-like"/>
</dbReference>
<name>A0ABR9W769_9BACT</name>